<dbReference type="STRING" id="1122198.SAMN02745729_106150"/>
<dbReference type="Proteomes" id="UP000242469">
    <property type="component" value="Unassembled WGS sequence"/>
</dbReference>
<evidence type="ECO:0000313" key="3">
    <source>
        <dbReference type="EMBL" id="SEA73307.1"/>
    </source>
</evidence>
<dbReference type="InterPro" id="IPR026041">
    <property type="entry name" value="ElbB"/>
</dbReference>
<dbReference type="CDD" id="cd03133">
    <property type="entry name" value="GATase1_ES1"/>
    <property type="match status" value="1"/>
</dbReference>
<dbReference type="AlphaFoldDB" id="A0A1H4DL52"/>
<reference evidence="4" key="1">
    <citation type="submission" date="2016-10" db="EMBL/GenBank/DDBJ databases">
        <authorList>
            <person name="Varghese N."/>
            <person name="Submissions S."/>
        </authorList>
    </citation>
    <scope>NUCLEOTIDE SEQUENCE [LARGE SCALE GENOMIC DNA]</scope>
    <source>
        <strain evidence="4">DSM 11526</strain>
    </source>
</reference>
<keyword evidence="4" id="KW-1185">Reference proteome</keyword>
<dbReference type="GO" id="GO:0016829">
    <property type="term" value="F:lyase activity"/>
    <property type="evidence" value="ECO:0007669"/>
    <property type="project" value="UniProtKB-UniRule"/>
</dbReference>
<proteinExistence type="inferred from homology"/>
<sequence length="217" mass="22702">MKKIAVILSGSGVFDGSEIYESVLTFLRLEHNGVAYQCFAPNVEQMHVINHLTGEVAEGEGRNVLVEAARLARGEIKDLAEANPAEFDALIIPGGFGAAKNLSDFAVKGADCTVNPQLVTFARAIHDAGKPVGLVCIAPAMTPKLLGTGIRCTIGSDEGVAGAINSMGGIHENCPVDQIVVDTDNRVVTTPAYMLAGSISEAASGINRLVDEVIKMV</sequence>
<dbReference type="PIRSF" id="PIRSF006320">
    <property type="entry name" value="Elb2"/>
    <property type="match status" value="1"/>
</dbReference>
<dbReference type="OrthoDB" id="5605062at2"/>
<comment type="function">
    <text evidence="1">Displays glyoxalase activity, catalyzing the conversion of glyoxal to glycolate.</text>
</comment>
<dbReference type="RefSeq" id="WP_091826175.1">
    <property type="nucleotide sequence ID" value="NZ_FNRJ01000006.1"/>
</dbReference>
<keyword evidence="1" id="KW-0456">Lyase</keyword>
<evidence type="ECO:0000259" key="2">
    <source>
        <dbReference type="Pfam" id="PF01965"/>
    </source>
</evidence>
<dbReference type="EMBL" id="FNRJ01000006">
    <property type="protein sequence ID" value="SEA73307.1"/>
    <property type="molecule type" value="Genomic_DNA"/>
</dbReference>
<gene>
    <name evidence="3" type="ORF">SAMN02745729_106150</name>
</gene>
<dbReference type="SUPFAM" id="SSF52317">
    <property type="entry name" value="Class I glutamine amidotransferase-like"/>
    <property type="match status" value="1"/>
</dbReference>
<comment type="catalytic activity">
    <reaction evidence="1">
        <text>glyoxal + H2O = glycolate + H(+)</text>
        <dbReference type="Rhea" id="RHEA:51672"/>
        <dbReference type="ChEBI" id="CHEBI:15377"/>
        <dbReference type="ChEBI" id="CHEBI:15378"/>
        <dbReference type="ChEBI" id="CHEBI:29805"/>
        <dbReference type="ChEBI" id="CHEBI:34779"/>
    </reaction>
</comment>
<dbReference type="InterPro" id="IPR029062">
    <property type="entry name" value="Class_I_gatase-like"/>
</dbReference>
<feature type="domain" description="DJ-1/PfpI" evidence="2">
    <location>
        <begin position="13"/>
        <end position="142"/>
    </location>
</feature>
<name>A0A1H4DL52_9GAMM</name>
<comment type="similarity">
    <text evidence="1">Belongs to the peptidase C56 family.</text>
</comment>
<dbReference type="InterPro" id="IPR002818">
    <property type="entry name" value="DJ-1/PfpI"/>
</dbReference>
<evidence type="ECO:0000313" key="4">
    <source>
        <dbReference type="Proteomes" id="UP000242469"/>
    </source>
</evidence>
<dbReference type="NCBIfam" id="NF008747">
    <property type="entry name" value="PRK11780.1"/>
    <property type="match status" value="1"/>
</dbReference>
<organism evidence="3 4">
    <name type="scientific">Marinobacterium iners DSM 11526</name>
    <dbReference type="NCBI Taxonomy" id="1122198"/>
    <lineage>
        <taxon>Bacteria</taxon>
        <taxon>Pseudomonadati</taxon>
        <taxon>Pseudomonadota</taxon>
        <taxon>Gammaproteobacteria</taxon>
        <taxon>Oceanospirillales</taxon>
        <taxon>Oceanospirillaceae</taxon>
        <taxon>Marinobacterium</taxon>
    </lineage>
</organism>
<dbReference type="Gene3D" id="3.40.50.880">
    <property type="match status" value="1"/>
</dbReference>
<protein>
    <recommendedName>
        <fullName evidence="1">Glyoxalase</fullName>
    </recommendedName>
</protein>
<dbReference type="PANTHER" id="PTHR10224:SF12">
    <property type="entry name" value="GLYOXALASE ELBB"/>
    <property type="match status" value="1"/>
</dbReference>
<accession>A0A1H4DL52</accession>
<evidence type="ECO:0000256" key="1">
    <source>
        <dbReference type="PIRNR" id="PIRNR006320"/>
    </source>
</evidence>
<dbReference type="Pfam" id="PF01965">
    <property type="entry name" value="DJ-1_PfpI"/>
    <property type="match status" value="1"/>
</dbReference>
<dbReference type="PANTHER" id="PTHR10224">
    <property type="entry name" value="ES1 PROTEIN HOMOLOG, MITOCHONDRIAL"/>
    <property type="match status" value="1"/>
</dbReference>